<dbReference type="PANTHER" id="PTHR46494">
    <property type="entry name" value="CORA FAMILY METAL ION TRANSPORTER (EUROFUNG)"/>
    <property type="match status" value="1"/>
</dbReference>
<dbReference type="OrthoDB" id="248923at2759"/>
<dbReference type="VEuPathDB" id="FungiDB:FOXG_19957"/>
<dbReference type="VEuPathDB" id="FungiDB:FOMG_04894"/>
<dbReference type="InterPro" id="IPR045863">
    <property type="entry name" value="CorA_TM1_TM2"/>
</dbReference>
<dbReference type="VEuPathDB" id="FungiDB:FOZG_12237"/>
<dbReference type="VEuPathDB" id="FungiDB:FOC4_g10002059"/>
<evidence type="ECO:0000256" key="4">
    <source>
        <dbReference type="ARBA" id="ARBA00023136"/>
    </source>
</evidence>
<evidence type="ECO:0000256" key="2">
    <source>
        <dbReference type="ARBA" id="ARBA00022692"/>
    </source>
</evidence>
<dbReference type="VEuPathDB" id="FungiDB:FOMG_07755"/>
<feature type="region of interest" description="Disordered" evidence="5">
    <location>
        <begin position="621"/>
        <end position="643"/>
    </location>
</feature>
<evidence type="ECO:0000256" key="5">
    <source>
        <dbReference type="SAM" id="MobiDB-lite"/>
    </source>
</evidence>
<dbReference type="VEuPathDB" id="FungiDB:FOIG_05638"/>
<comment type="subcellular location">
    <subcellularLocation>
        <location evidence="1">Cell membrane</location>
        <topology evidence="1">Multi-pass membrane protein</topology>
    </subcellularLocation>
</comment>
<dbReference type="VEuPathDB" id="FungiDB:FOZG_05065"/>
<dbReference type="EMBL" id="FMJY01000007">
    <property type="protein sequence ID" value="SCO87852.1"/>
    <property type="molecule type" value="Genomic_DNA"/>
</dbReference>
<dbReference type="PANTHER" id="PTHR46494:SF1">
    <property type="entry name" value="CORA FAMILY METAL ION TRANSPORTER (EUROFUNG)"/>
    <property type="match status" value="1"/>
</dbReference>
<accession>A0A2H3TGP7</accession>
<sequence>MNDLWCLRQIEDYDDSFAPDWELASLESAGTNPARIVPLDQAEVSSWAQRHATTLNENAQGPSHASTGSVAILILRHKQYKTKEINPQYLPLRRGEFLEIIKVLGLPPEYVYMRGHAGASGSFSMKHSIQEGRATTIGLSVRVPHSPTSDIKSVWSLALVWNTATGVLTGIFEGATDKDTQFGLDAINSDKRFHPWAFPLYLLELLTIYYNDMRREHSSVLLRLEREAGLTRGNNPRAWFWNEEQFRRAIKDVNSLNTHLAYLERRLDFVSRFARFLKEEMSETKRCAKFPEEQAMSGFKTIRERLCNVENFLGNQIHHVQCLQKRSATVISVVYSVISQQDSNSNLKIARAAKEDSEVMKLIALLTTFFLPAMFISSVFGMNFFVFDTEQSRINLSQDFWIYWAVVTPITVSLVLVGSYSIWRRQSRWRRDDIINPTDTGVWTNEVVPDGPFWNSHTWLNPEHMTTLDGEQVKPQVLEFIDRMAYKDYRAGMLQAMISGMLAKSALRPTIAHVCEKLAENNFPNISYNYGVRVVRFIPADRWARSRFDASKLKIEEWAVLDRLSESHVDTDTSQWHGIDLSLALSQDEFDRYKATRFPVTTNNIPLLPLTQQSLKAQQVAKPSSSMQPTNLGQPSQSSLGTNVLATNVPPTVKTSVDTKDIYWCIERNFTEPTEIYLSPIQNAQTLDDEQLFHQVNTAIGSTEGWIRRLFSWKGCTAIDFVQFLVIWESKDQVNPIQKELPPPATPFYNHSVPLPHDFHMRAAGLQMVFGLRDPKKGSGGTTIIDMLPKKTNPPPFPRRISEPGWGLHAKMGFSQRRLLAWLFLCIILGGIFVVVWLVFINPTDLQNASIPSFLFATLLTIAMGLLQVA</sequence>
<evidence type="ECO:0000256" key="1">
    <source>
        <dbReference type="ARBA" id="ARBA00004651"/>
    </source>
</evidence>
<dbReference type="AlphaFoldDB" id="A0A2H3TGP7"/>
<keyword evidence="3 6" id="KW-1133">Transmembrane helix</keyword>
<feature type="transmembrane region" description="Helical" evidence="6">
    <location>
        <begin position="819"/>
        <end position="840"/>
    </location>
</feature>
<dbReference type="VEuPathDB" id="FungiDB:FOXG_02165"/>
<dbReference type="GO" id="GO:0015087">
    <property type="term" value="F:cobalt ion transmembrane transporter activity"/>
    <property type="evidence" value="ECO:0007669"/>
    <property type="project" value="TreeGrafter"/>
</dbReference>
<dbReference type="GO" id="GO:0015095">
    <property type="term" value="F:magnesium ion transmembrane transporter activity"/>
    <property type="evidence" value="ECO:0007669"/>
    <property type="project" value="TreeGrafter"/>
</dbReference>
<dbReference type="Proteomes" id="UP000219369">
    <property type="component" value="Unassembled WGS sequence"/>
</dbReference>
<evidence type="ECO:0000256" key="6">
    <source>
        <dbReference type="SAM" id="Phobius"/>
    </source>
</evidence>
<evidence type="ECO:0000313" key="7">
    <source>
        <dbReference type="EMBL" id="SCO87852.1"/>
    </source>
</evidence>
<dbReference type="SUPFAM" id="SSF144083">
    <property type="entry name" value="Magnesium transport protein CorA, transmembrane region"/>
    <property type="match status" value="1"/>
</dbReference>
<proteinExistence type="predicted"/>
<dbReference type="VEuPathDB" id="FungiDB:FOIG_04744"/>
<dbReference type="Gene3D" id="1.20.58.340">
    <property type="entry name" value="Magnesium transport protein CorA, transmembrane region"/>
    <property type="match status" value="1"/>
</dbReference>
<dbReference type="GO" id="GO:0050897">
    <property type="term" value="F:cobalt ion binding"/>
    <property type="evidence" value="ECO:0007669"/>
    <property type="project" value="TreeGrafter"/>
</dbReference>
<feature type="transmembrane region" description="Helical" evidence="6">
    <location>
        <begin position="362"/>
        <end position="381"/>
    </location>
</feature>
<gene>
    <name evidence="7" type="ORF">FRV6_11979</name>
</gene>
<keyword evidence="2 6" id="KW-0812">Transmembrane</keyword>
<dbReference type="GO" id="GO:0005886">
    <property type="term" value="C:plasma membrane"/>
    <property type="evidence" value="ECO:0007669"/>
    <property type="project" value="UniProtKB-SubCell"/>
</dbReference>
<dbReference type="VEuPathDB" id="FungiDB:HZS61_017040"/>
<dbReference type="InterPro" id="IPR002523">
    <property type="entry name" value="MgTranspt_CorA/ZnTranspt_ZntB"/>
</dbReference>
<name>A0A2H3TGP7_FUSOX</name>
<dbReference type="VEuPathDB" id="FungiDB:FOC1_g10013593"/>
<dbReference type="Pfam" id="PF01544">
    <property type="entry name" value="CorA"/>
    <property type="match status" value="1"/>
</dbReference>
<dbReference type="GO" id="GO:0000287">
    <property type="term" value="F:magnesium ion binding"/>
    <property type="evidence" value="ECO:0007669"/>
    <property type="project" value="TreeGrafter"/>
</dbReference>
<protein>
    <submittedName>
        <fullName evidence="7">Uncharacterized protein</fullName>
    </submittedName>
</protein>
<dbReference type="VEuPathDB" id="FungiDB:FOC1_g10012256"/>
<feature type="transmembrane region" description="Helical" evidence="6">
    <location>
        <begin position="846"/>
        <end position="867"/>
    </location>
</feature>
<evidence type="ECO:0000313" key="8">
    <source>
        <dbReference type="Proteomes" id="UP000219369"/>
    </source>
</evidence>
<evidence type="ECO:0000256" key="3">
    <source>
        <dbReference type="ARBA" id="ARBA00022989"/>
    </source>
</evidence>
<organism evidence="7 8">
    <name type="scientific">Fusarium oxysporum</name>
    <name type="common">Fusarium vascular wilt</name>
    <dbReference type="NCBI Taxonomy" id="5507"/>
    <lineage>
        <taxon>Eukaryota</taxon>
        <taxon>Fungi</taxon>
        <taxon>Dikarya</taxon>
        <taxon>Ascomycota</taxon>
        <taxon>Pezizomycotina</taxon>
        <taxon>Sordariomycetes</taxon>
        <taxon>Hypocreomycetidae</taxon>
        <taxon>Hypocreales</taxon>
        <taxon>Nectriaceae</taxon>
        <taxon>Fusarium</taxon>
        <taxon>Fusarium oxysporum species complex</taxon>
    </lineage>
</organism>
<keyword evidence="4 6" id="KW-0472">Membrane</keyword>
<reference evidence="8" key="1">
    <citation type="submission" date="2016-09" db="EMBL/GenBank/DDBJ databases">
        <authorList>
            <person name="Guldener U."/>
        </authorList>
    </citation>
    <scope>NUCLEOTIDE SEQUENCE [LARGE SCALE GENOMIC DNA]</scope>
    <source>
        <strain evidence="8">V64-1</strain>
    </source>
</reference>
<feature type="transmembrane region" description="Helical" evidence="6">
    <location>
        <begin position="401"/>
        <end position="423"/>
    </location>
</feature>